<dbReference type="GO" id="GO:0043240">
    <property type="term" value="C:Fanconi anaemia nuclear complex"/>
    <property type="evidence" value="ECO:0007669"/>
    <property type="project" value="InterPro"/>
</dbReference>
<dbReference type="AlphaFoldDB" id="A0A060XWU6"/>
<evidence type="ECO:0000313" key="2">
    <source>
        <dbReference type="EMBL" id="CDQ83712.1"/>
    </source>
</evidence>
<dbReference type="Proteomes" id="UP000193380">
    <property type="component" value="Unassembled WGS sequence"/>
</dbReference>
<evidence type="ECO:0000256" key="1">
    <source>
        <dbReference type="SAM" id="SignalP"/>
    </source>
</evidence>
<proteinExistence type="predicted"/>
<dbReference type="GO" id="GO:0034599">
    <property type="term" value="P:cellular response to oxidative stress"/>
    <property type="evidence" value="ECO:0007669"/>
    <property type="project" value="TreeGrafter"/>
</dbReference>
<dbReference type="GO" id="GO:0036297">
    <property type="term" value="P:interstrand cross-link repair"/>
    <property type="evidence" value="ECO:0007669"/>
    <property type="project" value="InterPro"/>
</dbReference>
<dbReference type="PANTHER" id="PTHR16798">
    <property type="entry name" value="FANCONI ANEMIA GROUP C PROTEIN FANCC"/>
    <property type="match status" value="1"/>
</dbReference>
<dbReference type="InterPro" id="IPR000686">
    <property type="entry name" value="FANCC"/>
</dbReference>
<accession>A0A060XWU6</accession>
<gene>
    <name evidence="2" type="ORF">GSONMT00051935001</name>
</gene>
<protein>
    <submittedName>
        <fullName evidence="2">Uncharacterized protein</fullName>
    </submittedName>
</protein>
<feature type="signal peptide" evidence="1">
    <location>
        <begin position="1"/>
        <end position="18"/>
    </location>
</feature>
<reference evidence="2" key="2">
    <citation type="submission" date="2014-03" db="EMBL/GenBank/DDBJ databases">
        <authorList>
            <person name="Genoscope - CEA"/>
        </authorList>
    </citation>
    <scope>NUCLEOTIDE SEQUENCE</scope>
</reference>
<keyword evidence="1" id="KW-0732">Signal</keyword>
<organism evidence="2 3">
    <name type="scientific">Oncorhynchus mykiss</name>
    <name type="common">Rainbow trout</name>
    <name type="synonym">Salmo gairdneri</name>
    <dbReference type="NCBI Taxonomy" id="8022"/>
    <lineage>
        <taxon>Eukaryota</taxon>
        <taxon>Metazoa</taxon>
        <taxon>Chordata</taxon>
        <taxon>Craniata</taxon>
        <taxon>Vertebrata</taxon>
        <taxon>Euteleostomi</taxon>
        <taxon>Actinopterygii</taxon>
        <taxon>Neopterygii</taxon>
        <taxon>Teleostei</taxon>
        <taxon>Protacanthopterygii</taxon>
        <taxon>Salmoniformes</taxon>
        <taxon>Salmonidae</taxon>
        <taxon>Salmoninae</taxon>
        <taxon>Oncorhynchus</taxon>
    </lineage>
</organism>
<dbReference type="PaxDb" id="8022-A0A060XWU6"/>
<sequence length="165" mass="18383">MLGILQHYFGSLVLLAQGIVFPELCIISVCLPCSATGCPNSTMSQAQTGSMAGLKPQEVAFWLGKAVEWGQTESPDTQRDTCLHLGPLRAFLQLLLTDIHMRSSTTETMRTIPFVGQFLGRLCWNPYVTADAESRSLLLQSLWSLYSEEPHNAVERKANQWIRVI</sequence>
<feature type="chain" id="PRO_5001591510" evidence="1">
    <location>
        <begin position="19"/>
        <end position="165"/>
    </location>
</feature>
<reference evidence="2" key="1">
    <citation type="journal article" date="2014" name="Nat. Commun.">
        <title>The rainbow trout genome provides novel insights into evolution after whole-genome duplication in vertebrates.</title>
        <authorList>
            <person name="Berthelot C."/>
            <person name="Brunet F."/>
            <person name="Chalopin D."/>
            <person name="Juanchich A."/>
            <person name="Bernard M."/>
            <person name="Noel B."/>
            <person name="Bento P."/>
            <person name="Da Silva C."/>
            <person name="Labadie K."/>
            <person name="Alberti A."/>
            <person name="Aury J.M."/>
            <person name="Louis A."/>
            <person name="Dehais P."/>
            <person name="Bardou P."/>
            <person name="Montfort J."/>
            <person name="Klopp C."/>
            <person name="Cabau C."/>
            <person name="Gaspin C."/>
            <person name="Thorgaard G.H."/>
            <person name="Boussaha M."/>
            <person name="Quillet E."/>
            <person name="Guyomard R."/>
            <person name="Galiana D."/>
            <person name="Bobe J."/>
            <person name="Volff J.N."/>
            <person name="Genet C."/>
            <person name="Wincker P."/>
            <person name="Jaillon O."/>
            <person name="Roest Crollius H."/>
            <person name="Guiguen Y."/>
        </authorList>
    </citation>
    <scope>NUCLEOTIDE SEQUENCE [LARGE SCALE GENOMIC DNA]</scope>
</reference>
<dbReference type="EMBL" id="FR906237">
    <property type="protein sequence ID" value="CDQ83712.1"/>
    <property type="molecule type" value="Genomic_DNA"/>
</dbReference>
<dbReference type="Pfam" id="PF02106">
    <property type="entry name" value="Fanconi_C"/>
    <property type="match status" value="1"/>
</dbReference>
<dbReference type="STRING" id="8022.A0A060XWU6"/>
<name>A0A060XWU6_ONCMY</name>
<evidence type="ECO:0000313" key="3">
    <source>
        <dbReference type="Proteomes" id="UP000193380"/>
    </source>
</evidence>
<dbReference type="PANTHER" id="PTHR16798:SF0">
    <property type="entry name" value="FANCONI ANEMIA GROUP C PROTEIN"/>
    <property type="match status" value="1"/>
</dbReference>
<dbReference type="GO" id="GO:0006289">
    <property type="term" value="P:nucleotide-excision repair"/>
    <property type="evidence" value="ECO:0007669"/>
    <property type="project" value="TreeGrafter"/>
</dbReference>